<dbReference type="EMBL" id="WHVB01000003">
    <property type="protein sequence ID" value="KAF8484863.1"/>
    <property type="molecule type" value="Genomic_DNA"/>
</dbReference>
<keyword evidence="3" id="KW-1185">Reference proteome</keyword>
<comment type="caution">
    <text evidence="2">The sequence shown here is derived from an EMBL/GenBank/DDBJ whole genome shotgun (WGS) entry which is preliminary data.</text>
</comment>
<dbReference type="AlphaFoldDB" id="A0A9P5TCS8"/>
<evidence type="ECO:0000313" key="3">
    <source>
        <dbReference type="Proteomes" id="UP000759537"/>
    </source>
</evidence>
<accession>A0A9P5TCS8</accession>
<feature type="region of interest" description="Disordered" evidence="1">
    <location>
        <begin position="259"/>
        <end position="290"/>
    </location>
</feature>
<feature type="non-terminal residue" evidence="2">
    <location>
        <position position="309"/>
    </location>
</feature>
<protein>
    <submittedName>
        <fullName evidence="2">Uncharacterized protein</fullName>
    </submittedName>
</protein>
<feature type="compositionally biased region" description="Polar residues" evidence="1">
    <location>
        <begin position="1"/>
        <end position="23"/>
    </location>
</feature>
<reference evidence="2" key="1">
    <citation type="submission" date="2019-10" db="EMBL/GenBank/DDBJ databases">
        <authorList>
            <consortium name="DOE Joint Genome Institute"/>
            <person name="Kuo A."/>
            <person name="Miyauchi S."/>
            <person name="Kiss E."/>
            <person name="Drula E."/>
            <person name="Kohler A."/>
            <person name="Sanchez-Garcia M."/>
            <person name="Andreopoulos B."/>
            <person name="Barry K.W."/>
            <person name="Bonito G."/>
            <person name="Buee M."/>
            <person name="Carver A."/>
            <person name="Chen C."/>
            <person name="Cichocki N."/>
            <person name="Clum A."/>
            <person name="Culley D."/>
            <person name="Crous P.W."/>
            <person name="Fauchery L."/>
            <person name="Girlanda M."/>
            <person name="Hayes R."/>
            <person name="Keri Z."/>
            <person name="LaButti K."/>
            <person name="Lipzen A."/>
            <person name="Lombard V."/>
            <person name="Magnuson J."/>
            <person name="Maillard F."/>
            <person name="Morin E."/>
            <person name="Murat C."/>
            <person name="Nolan M."/>
            <person name="Ohm R."/>
            <person name="Pangilinan J."/>
            <person name="Pereira M."/>
            <person name="Perotto S."/>
            <person name="Peter M."/>
            <person name="Riley R."/>
            <person name="Sitrit Y."/>
            <person name="Stielow B."/>
            <person name="Szollosi G."/>
            <person name="Zifcakova L."/>
            <person name="Stursova M."/>
            <person name="Spatafora J.W."/>
            <person name="Tedersoo L."/>
            <person name="Vaario L.-M."/>
            <person name="Yamada A."/>
            <person name="Yan M."/>
            <person name="Wang P."/>
            <person name="Xu J."/>
            <person name="Bruns T."/>
            <person name="Baldrian P."/>
            <person name="Vilgalys R."/>
            <person name="Henrissat B."/>
            <person name="Grigoriev I.V."/>
            <person name="Hibbett D."/>
            <person name="Nagy L.G."/>
            <person name="Martin F.M."/>
        </authorList>
    </citation>
    <scope>NUCLEOTIDE SEQUENCE</scope>
    <source>
        <strain evidence="2">Prilba</strain>
    </source>
</reference>
<feature type="region of interest" description="Disordered" evidence="1">
    <location>
        <begin position="1"/>
        <end position="27"/>
    </location>
</feature>
<evidence type="ECO:0000313" key="2">
    <source>
        <dbReference type="EMBL" id="KAF8484863.1"/>
    </source>
</evidence>
<reference evidence="2" key="2">
    <citation type="journal article" date="2020" name="Nat. Commun.">
        <title>Large-scale genome sequencing of mycorrhizal fungi provides insights into the early evolution of symbiotic traits.</title>
        <authorList>
            <person name="Miyauchi S."/>
            <person name="Kiss E."/>
            <person name="Kuo A."/>
            <person name="Drula E."/>
            <person name="Kohler A."/>
            <person name="Sanchez-Garcia M."/>
            <person name="Morin E."/>
            <person name="Andreopoulos B."/>
            <person name="Barry K.W."/>
            <person name="Bonito G."/>
            <person name="Buee M."/>
            <person name="Carver A."/>
            <person name="Chen C."/>
            <person name="Cichocki N."/>
            <person name="Clum A."/>
            <person name="Culley D."/>
            <person name="Crous P.W."/>
            <person name="Fauchery L."/>
            <person name="Girlanda M."/>
            <person name="Hayes R.D."/>
            <person name="Keri Z."/>
            <person name="LaButti K."/>
            <person name="Lipzen A."/>
            <person name="Lombard V."/>
            <person name="Magnuson J."/>
            <person name="Maillard F."/>
            <person name="Murat C."/>
            <person name="Nolan M."/>
            <person name="Ohm R.A."/>
            <person name="Pangilinan J."/>
            <person name="Pereira M.F."/>
            <person name="Perotto S."/>
            <person name="Peter M."/>
            <person name="Pfister S."/>
            <person name="Riley R."/>
            <person name="Sitrit Y."/>
            <person name="Stielow J.B."/>
            <person name="Szollosi G."/>
            <person name="Zifcakova L."/>
            <person name="Stursova M."/>
            <person name="Spatafora J.W."/>
            <person name="Tedersoo L."/>
            <person name="Vaario L.M."/>
            <person name="Yamada A."/>
            <person name="Yan M."/>
            <person name="Wang P."/>
            <person name="Xu J."/>
            <person name="Bruns T."/>
            <person name="Baldrian P."/>
            <person name="Vilgalys R."/>
            <person name="Dunand C."/>
            <person name="Henrissat B."/>
            <person name="Grigoriev I.V."/>
            <person name="Hibbett D."/>
            <person name="Nagy L.G."/>
            <person name="Martin F.M."/>
        </authorList>
    </citation>
    <scope>NUCLEOTIDE SEQUENCE</scope>
    <source>
        <strain evidence="2">Prilba</strain>
    </source>
</reference>
<feature type="compositionally biased region" description="Basic and acidic residues" evidence="1">
    <location>
        <begin position="262"/>
        <end position="272"/>
    </location>
</feature>
<proteinExistence type="predicted"/>
<evidence type="ECO:0000256" key="1">
    <source>
        <dbReference type="SAM" id="MobiDB-lite"/>
    </source>
</evidence>
<gene>
    <name evidence="2" type="ORF">DFH94DRAFT_624810</name>
</gene>
<organism evidence="2 3">
    <name type="scientific">Russula ochroleuca</name>
    <dbReference type="NCBI Taxonomy" id="152965"/>
    <lineage>
        <taxon>Eukaryota</taxon>
        <taxon>Fungi</taxon>
        <taxon>Dikarya</taxon>
        <taxon>Basidiomycota</taxon>
        <taxon>Agaricomycotina</taxon>
        <taxon>Agaricomycetes</taxon>
        <taxon>Russulales</taxon>
        <taxon>Russulaceae</taxon>
        <taxon>Russula</taxon>
    </lineage>
</organism>
<dbReference type="OrthoDB" id="3269480at2759"/>
<sequence length="309" mass="34118">FIPDQANTPRNTPSPAQRTSPRPESQAIAASPVEEAVPAPSPNYSPLSRTIVTPNQFIEPELLYGVSFGFNPPPMENFGMRGSFPDTFALPFGKSAPLHIRASSWRQLLKLMAKLSTVRIEPTVEAVAGTKGDLHLRTVIQFFKVHQTSSDWRTVIYLTIDYPAPPDHRATNGDVGSLPYSYTLSTLPALLRNGRESQISKYYTVPATSRTPLPKLPISMPDMAMYLASALEDSRRAAGDSSSGHRKLAKMIDLFYPKQQRRGADGEEEQRRGGRAFIGRLMGRTSRPQGGRNAEVYELVTPFVSGEWG</sequence>
<name>A0A9P5TCS8_9AGAM</name>
<dbReference type="Proteomes" id="UP000759537">
    <property type="component" value="Unassembled WGS sequence"/>
</dbReference>